<keyword evidence="2" id="KW-1185">Reference proteome</keyword>
<dbReference type="InterPro" id="IPR018652">
    <property type="entry name" value="DUF2082_NA-bd_Znr"/>
</dbReference>
<evidence type="ECO:0000313" key="1">
    <source>
        <dbReference type="EMBL" id="AYQ75416.1"/>
    </source>
</evidence>
<dbReference type="EMBL" id="CP033433">
    <property type="protein sequence ID" value="AYQ75416.1"/>
    <property type="molecule type" value="Genomic_DNA"/>
</dbReference>
<gene>
    <name evidence="1" type="ORF">EAV92_01155</name>
</gene>
<accession>A0A3G3K4H6</accession>
<proteinExistence type="predicted"/>
<dbReference type="Proteomes" id="UP000269097">
    <property type="component" value="Chromosome"/>
</dbReference>
<protein>
    <recommendedName>
        <fullName evidence="3">Nucleic acid-binding protein</fullName>
    </recommendedName>
</protein>
<dbReference type="Pfam" id="PF09855">
    <property type="entry name" value="Zn_ribbon_13"/>
    <property type="match status" value="1"/>
</dbReference>
<dbReference type="KEGG" id="coh:EAV92_01155"/>
<reference evidence="1 2" key="1">
    <citation type="submission" date="2018-10" db="EMBL/GenBank/DDBJ databases">
        <title>Genome Sequence of Cohnella sp.</title>
        <authorList>
            <person name="Srinivasan S."/>
            <person name="Kim M.K."/>
        </authorList>
    </citation>
    <scope>NUCLEOTIDE SEQUENCE [LARGE SCALE GENOMIC DNA]</scope>
    <source>
        <strain evidence="1 2">18JY8-7</strain>
    </source>
</reference>
<name>A0A3G3K4H6_9BACL</name>
<dbReference type="RefSeq" id="WP_123043497.1">
    <property type="nucleotide sequence ID" value="NZ_CP033433.1"/>
</dbReference>
<evidence type="ECO:0000313" key="2">
    <source>
        <dbReference type="Proteomes" id="UP000269097"/>
    </source>
</evidence>
<sequence>MSDALKCLRCGNELTYLKEYKFDSQNANRGLFGALFDVEERLSFDIYVCPSCRHTEFFFTDSDTSLDS</sequence>
<evidence type="ECO:0008006" key="3">
    <source>
        <dbReference type="Google" id="ProtNLM"/>
    </source>
</evidence>
<organism evidence="1 2">
    <name type="scientific">Cohnella candidum</name>
    <dbReference type="NCBI Taxonomy" id="2674991"/>
    <lineage>
        <taxon>Bacteria</taxon>
        <taxon>Bacillati</taxon>
        <taxon>Bacillota</taxon>
        <taxon>Bacilli</taxon>
        <taxon>Bacillales</taxon>
        <taxon>Paenibacillaceae</taxon>
        <taxon>Cohnella</taxon>
    </lineage>
</organism>
<dbReference type="AlphaFoldDB" id="A0A3G3K4H6"/>